<dbReference type="EnsemblMetazoa" id="GPPI023220-RA">
    <property type="protein sequence ID" value="GPPI023220-PA"/>
    <property type="gene ID" value="GPPI023220"/>
</dbReference>
<name>A0A1B0B9N0_9MUSC</name>
<organism evidence="1 2">
    <name type="scientific">Glossina palpalis gambiensis</name>
    <dbReference type="NCBI Taxonomy" id="67801"/>
    <lineage>
        <taxon>Eukaryota</taxon>
        <taxon>Metazoa</taxon>
        <taxon>Ecdysozoa</taxon>
        <taxon>Arthropoda</taxon>
        <taxon>Hexapoda</taxon>
        <taxon>Insecta</taxon>
        <taxon>Pterygota</taxon>
        <taxon>Neoptera</taxon>
        <taxon>Endopterygota</taxon>
        <taxon>Diptera</taxon>
        <taxon>Brachycera</taxon>
        <taxon>Muscomorpha</taxon>
        <taxon>Hippoboscoidea</taxon>
        <taxon>Glossinidae</taxon>
        <taxon>Glossina</taxon>
    </lineage>
</organism>
<reference evidence="1" key="2">
    <citation type="submission" date="2020-05" db="UniProtKB">
        <authorList>
            <consortium name="EnsemblMetazoa"/>
        </authorList>
    </citation>
    <scope>IDENTIFICATION</scope>
    <source>
        <strain evidence="1">IAEA</strain>
    </source>
</reference>
<evidence type="ECO:0000313" key="1">
    <source>
        <dbReference type="EnsemblMetazoa" id="GPPI023220-PA"/>
    </source>
</evidence>
<dbReference type="EMBL" id="JXJN01010498">
    <property type="status" value="NOT_ANNOTATED_CDS"/>
    <property type="molecule type" value="Genomic_DNA"/>
</dbReference>
<evidence type="ECO:0000313" key="2">
    <source>
        <dbReference type="Proteomes" id="UP000092460"/>
    </source>
</evidence>
<accession>A0A1B0B9N0</accession>
<dbReference type="Proteomes" id="UP000092460">
    <property type="component" value="Unassembled WGS sequence"/>
</dbReference>
<reference evidence="2" key="1">
    <citation type="submission" date="2015-01" db="EMBL/GenBank/DDBJ databases">
        <authorList>
            <person name="Aksoy S."/>
            <person name="Warren W."/>
            <person name="Wilson R.K."/>
        </authorList>
    </citation>
    <scope>NUCLEOTIDE SEQUENCE [LARGE SCALE GENOMIC DNA]</scope>
    <source>
        <strain evidence="2">IAEA</strain>
    </source>
</reference>
<keyword evidence="2" id="KW-1185">Reference proteome</keyword>
<dbReference type="AlphaFoldDB" id="A0A1B0B9N0"/>
<proteinExistence type="predicted"/>
<protein>
    <submittedName>
        <fullName evidence="1">Uncharacterized protein</fullName>
    </submittedName>
</protein>
<sequence length="77" mass="8781">MIYNIRPLENLFFKCCVDPMHFSLPFTIIAKRVQRASHSSILCEVKIIDLPESRIRHTIFHNCLRAAGSIPLVGSSK</sequence>
<dbReference type="VEuPathDB" id="VectorBase:GPPI023220"/>